<accession>A0ACC0KQB5</accession>
<gene>
    <name evidence="1" type="ORF">MSG28_011125</name>
</gene>
<name>A0ACC0KQB5_CHOFU</name>
<dbReference type="Proteomes" id="UP001064048">
    <property type="component" value="Chromosome 18"/>
</dbReference>
<dbReference type="EMBL" id="CM046118">
    <property type="protein sequence ID" value="KAI8438712.1"/>
    <property type="molecule type" value="Genomic_DNA"/>
</dbReference>
<protein>
    <submittedName>
        <fullName evidence="1">Uncharacterized protein</fullName>
    </submittedName>
</protein>
<proteinExistence type="predicted"/>
<reference evidence="1 2" key="1">
    <citation type="journal article" date="2022" name="Genome Biol. Evol.">
        <title>The Spruce Budworm Genome: Reconstructing the Evolutionary History of Antifreeze Proteins.</title>
        <authorList>
            <person name="Beliveau C."/>
            <person name="Gagne P."/>
            <person name="Picq S."/>
            <person name="Vernygora O."/>
            <person name="Keeling C.I."/>
            <person name="Pinkney K."/>
            <person name="Doucet D."/>
            <person name="Wen F."/>
            <person name="Johnston J.S."/>
            <person name="Maaroufi H."/>
            <person name="Boyle B."/>
            <person name="Laroche J."/>
            <person name="Dewar K."/>
            <person name="Juretic N."/>
            <person name="Blackburn G."/>
            <person name="Nisole A."/>
            <person name="Brunet B."/>
            <person name="Brandao M."/>
            <person name="Lumley L."/>
            <person name="Duan J."/>
            <person name="Quan G."/>
            <person name="Lucarotti C.J."/>
            <person name="Roe A.D."/>
            <person name="Sperling F.A.H."/>
            <person name="Levesque R.C."/>
            <person name="Cusson M."/>
        </authorList>
    </citation>
    <scope>NUCLEOTIDE SEQUENCE [LARGE SCALE GENOMIC DNA]</scope>
    <source>
        <strain evidence="1">Glfc:IPQL:Cfum</strain>
    </source>
</reference>
<comment type="caution">
    <text evidence="1">The sequence shown here is derived from an EMBL/GenBank/DDBJ whole genome shotgun (WGS) entry which is preliminary data.</text>
</comment>
<evidence type="ECO:0000313" key="2">
    <source>
        <dbReference type="Proteomes" id="UP001064048"/>
    </source>
</evidence>
<sequence length="1252" mass="140616">MTTLSAKIADLFRNLKTDAVPRAPRTRRVQPEDIFAEENNENYDTTNGTDNPEEPEVVIIEEPDEDLKKEKKAKTKKSFFTSKFKDDKPKKQEKSAKSEKRITTGNVINIVKSRDVRWGDDYYMGISKPNSKMAEEPEEEVVEKCNDITMLMEAKVKPEHEYLDFISNNLGKNWYGFYIKLGFLKGRIETMEINTREYGVNEARYKLLLDWVRNDKDGTLGCLATMLWEHGDRELVVGPCARSARIATTILLANPAVKQLCLHCCVSAWRSCAVCGNSTMLLNRNGLKIVDVDVKDVRFPTSLGGHGSDALHTDPNYSCAYVTTTTENGSQGYGLTFTCGRGTEIIVLTIRSMKRFLLGKNAADIFTDFAAFWRAITNDSQMRWIGPEKGVAHLAVAAILNSLWDLWARLEKKPLWRLLADMEPEVLVSTIDFRYITDVVTKEEAIQLLKSKQAGKQERIKLVMEKGYPAYTTQVGWLGYSDSLLKELCDKYLKLGFTHFKVKVGLSFEDDWRRCSAVRKYIGDEKILMVDANQAWSVNEAIEWMKKLAPLKPMWIEEPTSPDDVLGHATIAKALEPYGIGVATGEMCANRVMFKQFLQSGGMQFCQIDSARIGSVNEIMSVYLMAEKLNVKVCPHAGGVGLCEMVQHLQLWDFASVSTTMEGRLVEYVDQQHEHFTDPCVVENARYLAPKEEEDEDLLIMLKLKQKKKKNNLPGYSTQFKAGTVEKFGYPRGTEWQKMLKDGVFPAPDEAELIKSKDRIPDTIHSYNIHCQMLVRDPWISSVVDDEHSGITTVRAADNISMSQNQRKTKIGGKHAGRMAEQGFLKQKPGFATIAIHHAQEPEKWNSAAVVTPIVTSTTFKQPAPGEHTGFEYGRSGNPTRNVLEECLAALDGGRHGFTFSSGLGATTTLLGLLKAGDHILSGDDVYGGTNRLFRNVAAAMNIETTFADFTKPEEVDKAIKENTKLVWLETPTNPNLKIADLATISKIIKNHGQHIIIVVDNTFLTPYLQRPLDFGADIVVYSLTKYMNGHSDVIMGATVINDDELATRLRFLQNAMGAVPSPFDCYMVNRSLKTLALRMEQHKKSALVIAEWLEKHPKVTKVLHPGLKSHPQHELAKKQMSGHSGVFSFKHSGGLQESRKFLSSLKVFTLAESLGGYESLAELPSVMTHASVPEPQRVELGITDSLIRLSGTTKSRIQALDQSLNNVDLGSSPETTKEKEMHQKRIQALRKQLEYLKVTEWVYDYDKGFIQ</sequence>
<keyword evidence="2" id="KW-1185">Reference proteome</keyword>
<organism evidence="1 2">
    <name type="scientific">Choristoneura fumiferana</name>
    <name type="common">Spruce budworm moth</name>
    <name type="synonym">Archips fumiferana</name>
    <dbReference type="NCBI Taxonomy" id="7141"/>
    <lineage>
        <taxon>Eukaryota</taxon>
        <taxon>Metazoa</taxon>
        <taxon>Ecdysozoa</taxon>
        <taxon>Arthropoda</taxon>
        <taxon>Hexapoda</taxon>
        <taxon>Insecta</taxon>
        <taxon>Pterygota</taxon>
        <taxon>Neoptera</taxon>
        <taxon>Endopterygota</taxon>
        <taxon>Lepidoptera</taxon>
        <taxon>Glossata</taxon>
        <taxon>Ditrysia</taxon>
        <taxon>Tortricoidea</taxon>
        <taxon>Tortricidae</taxon>
        <taxon>Tortricinae</taxon>
        <taxon>Choristoneura</taxon>
    </lineage>
</organism>
<evidence type="ECO:0000313" key="1">
    <source>
        <dbReference type="EMBL" id="KAI8438712.1"/>
    </source>
</evidence>